<dbReference type="InterPro" id="IPR000160">
    <property type="entry name" value="GGDEF_dom"/>
</dbReference>
<evidence type="ECO:0000313" key="3">
    <source>
        <dbReference type="EMBL" id="PIM52840.1"/>
    </source>
</evidence>
<dbReference type="Gene3D" id="3.30.70.270">
    <property type="match status" value="1"/>
</dbReference>
<dbReference type="Proteomes" id="UP000231501">
    <property type="component" value="Unassembled WGS sequence"/>
</dbReference>
<dbReference type="Pfam" id="PF00990">
    <property type="entry name" value="GGDEF"/>
    <property type="match status" value="1"/>
</dbReference>
<dbReference type="InterPro" id="IPR043128">
    <property type="entry name" value="Rev_trsase/Diguanyl_cyclase"/>
</dbReference>
<gene>
    <name evidence="3" type="ORF">CS062_12610</name>
</gene>
<reference evidence="3 4" key="1">
    <citation type="submission" date="2017-11" db="EMBL/GenBank/DDBJ databases">
        <title>Draft genome sequence of Mitsuaria sp. HWN-4.</title>
        <authorList>
            <person name="Gundlapally S.R."/>
        </authorList>
    </citation>
    <scope>NUCLEOTIDE SEQUENCE [LARGE SCALE GENOMIC DNA]</scope>
    <source>
        <strain evidence="3 4">HWN-4</strain>
    </source>
</reference>
<protein>
    <recommendedName>
        <fullName evidence="2">GGDEF domain-containing protein</fullName>
    </recommendedName>
</protein>
<dbReference type="InterPro" id="IPR029787">
    <property type="entry name" value="Nucleotide_cyclase"/>
</dbReference>
<sequence>MDRAASAGRVLNPLHSSPAERPGAARGHGSVLDLELSRMSLSTAIVASAAMEEAQAALAKPARQTSALWVPRVDSLAEFGLMISRQLTQCRRYGGHLSVLWLEAAQADAPETATVAAPVSGEAQAADDGEGAAEHAAALETRSQLMTAVGRRLRSRVRGTDMVLQVGETSFAVLLLDAGLREAHLVQHRLAVALNSPYSVDARTMQVRLQMGTASFPEGGVRGADLAESARQDLRRRRC</sequence>
<evidence type="ECO:0000313" key="4">
    <source>
        <dbReference type="Proteomes" id="UP000231501"/>
    </source>
</evidence>
<dbReference type="EMBL" id="PEOG01000030">
    <property type="protein sequence ID" value="PIM52840.1"/>
    <property type="molecule type" value="Genomic_DNA"/>
</dbReference>
<dbReference type="PROSITE" id="PS50887">
    <property type="entry name" value="GGDEF"/>
    <property type="match status" value="1"/>
</dbReference>
<evidence type="ECO:0000259" key="2">
    <source>
        <dbReference type="PROSITE" id="PS50887"/>
    </source>
</evidence>
<accession>A0A2G9C8S5</accession>
<name>A0A2G9C8S5_9BURK</name>
<comment type="caution">
    <text evidence="3">The sequence shown here is derived from an EMBL/GenBank/DDBJ whole genome shotgun (WGS) entry which is preliminary data.</text>
</comment>
<organism evidence="3 4">
    <name type="scientific">Roseateles chitinivorans</name>
    <dbReference type="NCBI Taxonomy" id="2917965"/>
    <lineage>
        <taxon>Bacteria</taxon>
        <taxon>Pseudomonadati</taxon>
        <taxon>Pseudomonadota</taxon>
        <taxon>Betaproteobacteria</taxon>
        <taxon>Burkholderiales</taxon>
        <taxon>Sphaerotilaceae</taxon>
        <taxon>Roseateles</taxon>
    </lineage>
</organism>
<dbReference type="AlphaFoldDB" id="A0A2G9C8S5"/>
<evidence type="ECO:0000256" key="1">
    <source>
        <dbReference type="SAM" id="MobiDB-lite"/>
    </source>
</evidence>
<dbReference type="SUPFAM" id="SSF55073">
    <property type="entry name" value="Nucleotide cyclase"/>
    <property type="match status" value="1"/>
</dbReference>
<feature type="domain" description="GGDEF" evidence="2">
    <location>
        <begin position="110"/>
        <end position="239"/>
    </location>
</feature>
<proteinExistence type="predicted"/>
<keyword evidence="4" id="KW-1185">Reference proteome</keyword>
<feature type="region of interest" description="Disordered" evidence="1">
    <location>
        <begin position="1"/>
        <end position="27"/>
    </location>
</feature>